<accession>A0ABV9B7C2</accession>
<dbReference type="RefSeq" id="WP_381187060.1">
    <property type="nucleotide sequence ID" value="NZ_JBHSFK010000067.1"/>
</dbReference>
<name>A0ABV9B7C2_9ACTN</name>
<organism evidence="3 4">
    <name type="scientific">Streptomyces vulcanius</name>
    <dbReference type="NCBI Taxonomy" id="1441876"/>
    <lineage>
        <taxon>Bacteria</taxon>
        <taxon>Bacillati</taxon>
        <taxon>Actinomycetota</taxon>
        <taxon>Actinomycetes</taxon>
        <taxon>Kitasatosporales</taxon>
        <taxon>Streptomycetaceae</taxon>
        <taxon>Streptomyces</taxon>
    </lineage>
</organism>
<dbReference type="EMBL" id="JBHSFK010000067">
    <property type="protein sequence ID" value="MFC4508069.1"/>
    <property type="molecule type" value="Genomic_DNA"/>
</dbReference>
<feature type="compositionally biased region" description="Basic residues" evidence="1">
    <location>
        <begin position="174"/>
        <end position="195"/>
    </location>
</feature>
<proteinExistence type="predicted"/>
<protein>
    <submittedName>
        <fullName evidence="3">Uncharacterized protein</fullName>
    </submittedName>
</protein>
<keyword evidence="4" id="KW-1185">Reference proteome</keyword>
<feature type="region of interest" description="Disordered" evidence="1">
    <location>
        <begin position="159"/>
        <end position="225"/>
    </location>
</feature>
<evidence type="ECO:0000313" key="4">
    <source>
        <dbReference type="Proteomes" id="UP001595839"/>
    </source>
</evidence>
<dbReference type="Proteomes" id="UP001595839">
    <property type="component" value="Unassembled WGS sequence"/>
</dbReference>
<sequence length="225" mass="23416">MSRLLLAGAFLSATVALGTGPSYAAMSPEQAGISDSDWAKVAEIGDYNHAYTAFIDNSGEATLVFTGGNVPDELQWPSDFTGFDNPNLELWGEYSQFATNDAIASIADDTVLQISNAGYDANASYNPDTDVIDVITNAPSSVTGPLVATYGSTINIIAGNPTQQSGSGGTAHGSPKKHAPHKHATKKQAAKKQVTRRPAAAKKAAPSTSAPQEPTKVILKLANPQ</sequence>
<keyword evidence="2" id="KW-0732">Signal</keyword>
<comment type="caution">
    <text evidence="3">The sequence shown here is derived from an EMBL/GenBank/DDBJ whole genome shotgun (WGS) entry which is preliminary data.</text>
</comment>
<gene>
    <name evidence="3" type="ORF">ACFPIH_53225</name>
</gene>
<feature type="signal peptide" evidence="2">
    <location>
        <begin position="1"/>
        <end position="24"/>
    </location>
</feature>
<evidence type="ECO:0000256" key="1">
    <source>
        <dbReference type="SAM" id="MobiDB-lite"/>
    </source>
</evidence>
<reference evidence="4" key="1">
    <citation type="journal article" date="2019" name="Int. J. Syst. Evol. Microbiol.">
        <title>The Global Catalogue of Microorganisms (GCM) 10K type strain sequencing project: providing services to taxonomists for standard genome sequencing and annotation.</title>
        <authorList>
            <consortium name="The Broad Institute Genomics Platform"/>
            <consortium name="The Broad Institute Genome Sequencing Center for Infectious Disease"/>
            <person name="Wu L."/>
            <person name="Ma J."/>
        </authorList>
    </citation>
    <scope>NUCLEOTIDE SEQUENCE [LARGE SCALE GENOMIC DNA]</scope>
    <source>
        <strain evidence="4">CGMCC 4.7177</strain>
    </source>
</reference>
<feature type="chain" id="PRO_5046713359" evidence="2">
    <location>
        <begin position="25"/>
        <end position="225"/>
    </location>
</feature>
<evidence type="ECO:0000256" key="2">
    <source>
        <dbReference type="SAM" id="SignalP"/>
    </source>
</evidence>
<evidence type="ECO:0000313" key="3">
    <source>
        <dbReference type="EMBL" id="MFC4508069.1"/>
    </source>
</evidence>
<feature type="compositionally biased region" description="Low complexity" evidence="1">
    <location>
        <begin position="196"/>
        <end position="210"/>
    </location>
</feature>